<evidence type="ECO:0000313" key="13">
    <source>
        <dbReference type="Proteomes" id="UP000502327"/>
    </source>
</evidence>
<evidence type="ECO:0000256" key="10">
    <source>
        <dbReference type="HAMAP-Rule" id="MF_04152"/>
    </source>
</evidence>
<dbReference type="HAMAP" id="MF_04152">
    <property type="entry name" value="SSB_T4"/>
    <property type="match status" value="1"/>
</dbReference>
<evidence type="ECO:0000259" key="11">
    <source>
        <dbReference type="Pfam" id="PF08804"/>
    </source>
</evidence>
<dbReference type="GO" id="GO:0039686">
    <property type="term" value="P:bidirectional double-stranded viral DNA replication"/>
    <property type="evidence" value="ECO:0007669"/>
    <property type="project" value="UniProtKB-UniRule"/>
</dbReference>
<dbReference type="Gene3D" id="3.90.198.10">
    <property type="entry name" value="Replication Fork Single-Stranded Dna Binding Protein"/>
    <property type="match status" value="1"/>
</dbReference>
<feature type="binding site" evidence="10">
    <location>
        <position position="65"/>
    </location>
    <ligand>
        <name>Zn(2+)</name>
        <dbReference type="ChEBI" id="CHEBI:29105"/>
    </ligand>
</feature>
<dbReference type="EMBL" id="MT179807">
    <property type="protein sequence ID" value="QIW91319.1"/>
    <property type="molecule type" value="Genomic_DNA"/>
</dbReference>
<evidence type="ECO:0000256" key="6">
    <source>
        <dbReference type="ARBA" id="ARBA00022833"/>
    </source>
</evidence>
<reference evidence="12 13" key="1">
    <citation type="submission" date="2020-03" db="EMBL/GenBank/DDBJ databases">
        <authorList>
            <person name="Wu Y."/>
            <person name="Qu Y."/>
        </authorList>
    </citation>
    <scope>NUCLEOTIDE SEQUENCE [LARGE SCALE GENOMIC DNA]</scope>
</reference>
<keyword evidence="13" id="KW-1185">Reference proteome</keyword>
<gene>
    <name evidence="10" type="primary">32</name>
    <name evidence="10" type="synonym">ssb</name>
</gene>
<dbReference type="InterPro" id="IPR012339">
    <property type="entry name" value="Phage_T4_Gp32_ssDNA-bd"/>
</dbReference>
<keyword evidence="5" id="KW-0227">DNA damage</keyword>
<comment type="subunit">
    <text evidence="10">Homodimer in the absence of DNA, monomer when binding DNA. Interacts with the DNA helicase assembly protein; a ternary complex between the helicase assembly protein, the single-stranded DNA-binding protein and ssDNA is an obligatory intermediate in the helicase loading mechanism. Part of the replicase complex that includes the DNA polymerase, the polymerase clamp, the clamp loader complex, the single-stranded DNA binding protein, the primase, the DnaB-like SF4 replicative helicase and the helicase assembly factor. Interacts (via C-terminus) with the viral SF1 dDA helicase. Interacts with the viral SF2 UvsW repair helicase.</text>
</comment>
<sequence length="402" mass="45338">MFKRKSTAELAAQMAKLAGNKGGFSSEDKGEWKLKLDNAGNGQAVIRFLPSKNDEQAPFAILVNHGFKKNGKWYIENCSSTHGDYDSCPVCQYISKNDLYNTDNKEYGLVKRKTSYWANILVVKDPAAPENEGKVFKYRFGKKIWDKINAMIAVDVEMGETPVDVTCPWEGANFVLKVKQVSGFSNYDESKFLNQSAIPNIDDESFQKELFEQMVDLSEMTSKDKFKSFEELSTKFSQVMGTAAMGGAAATAAKKADKVADDLDAFNVDDFKTKTEDDFMSSSSGSSSSADDTDPFFFFTKRFTYNKDYGTIQLSAILLMIKEENNMAKVDIDIVDFEYIEEIIRNRYPELSITSIHDDPNYCNFSIVIEGPLEVLERFMANEYCDGMDAEDAEFYMGLIEQ</sequence>
<dbReference type="GO" id="GO:0006281">
    <property type="term" value="P:DNA repair"/>
    <property type="evidence" value="ECO:0007669"/>
    <property type="project" value="UniProtKB-UniRule"/>
</dbReference>
<evidence type="ECO:0000256" key="1">
    <source>
        <dbReference type="ARBA" id="ARBA00018590"/>
    </source>
</evidence>
<evidence type="ECO:0000256" key="8">
    <source>
        <dbReference type="ARBA" id="ARBA00023125"/>
    </source>
</evidence>
<dbReference type="InterPro" id="IPR044947">
    <property type="entry name" value="Phage_T4_Gp32_ssDNA-bd_sf"/>
</dbReference>
<comment type="function">
    <text evidence="10">Single-stranded DNA-binding protein that participates in viral DNA replication, recombination, and repair. Coats the lagging-strand ssDNA as the replication fork advances. Stimulates the activities of viral DNA polymerase and DnaB-like SF4 replicative helicase, probably via its interaction with the helicase assembly factor. Together with DnaB-like SF4 replicative helicase and the helicase assembly factor, promotes pairing of two homologous DNA molecules containing complementary single-stranded regions and mediates homologous DNA strand exchange. Promotes also the formation of joint molecules. mRNA specific autogenous translational repressor.</text>
</comment>
<evidence type="ECO:0000256" key="2">
    <source>
        <dbReference type="ARBA" id="ARBA00022491"/>
    </source>
</evidence>
<keyword evidence="7 10" id="KW-1194">Viral DNA replication</keyword>
<feature type="region of interest" description="LAST" evidence="10">
    <location>
        <begin position="3"/>
        <end position="7"/>
    </location>
</feature>
<dbReference type="Proteomes" id="UP000502327">
    <property type="component" value="Segment"/>
</dbReference>
<dbReference type="GO" id="GO:0006260">
    <property type="term" value="P:DNA replication"/>
    <property type="evidence" value="ECO:0007669"/>
    <property type="project" value="UniProtKB-KW"/>
</dbReference>
<keyword evidence="3" id="KW-0235">DNA replication</keyword>
<dbReference type="GO" id="GO:0003697">
    <property type="term" value="F:single-stranded DNA binding"/>
    <property type="evidence" value="ECO:0007669"/>
    <property type="project" value="UniProtKB-UniRule"/>
</dbReference>
<dbReference type="FunFam" id="3.90.198.10:FF:000001">
    <property type="entry name" value="Single-stranded DNA binding protein"/>
    <property type="match status" value="1"/>
</dbReference>
<evidence type="ECO:0000256" key="3">
    <source>
        <dbReference type="ARBA" id="ARBA00022705"/>
    </source>
</evidence>
<name>A0A6H0XA55_9CAUD</name>
<dbReference type="GO" id="GO:0046872">
    <property type="term" value="F:metal ion binding"/>
    <property type="evidence" value="ECO:0007669"/>
    <property type="project" value="UniProtKB-UniRule"/>
</dbReference>
<dbReference type="InterPro" id="IPR008765">
    <property type="entry name" value="Phage_T4_Frd3"/>
</dbReference>
<feature type="binding site" evidence="10">
    <location>
        <position position="78"/>
    </location>
    <ligand>
        <name>Zn(2+)</name>
        <dbReference type="ChEBI" id="CHEBI:29105"/>
    </ligand>
</feature>
<proteinExistence type="inferred from homology"/>
<comment type="similarity">
    <text evidence="10">Belongs to the Tequatrovirus single-stranded DNA-binding protein family.</text>
</comment>
<keyword evidence="2 10" id="KW-0678">Repressor</keyword>
<evidence type="ECO:0000256" key="7">
    <source>
        <dbReference type="ARBA" id="ARBA00023109"/>
    </source>
</evidence>
<feature type="binding site" evidence="10">
    <location>
        <position position="88"/>
    </location>
    <ligand>
        <name>Zn(2+)</name>
        <dbReference type="ChEBI" id="CHEBI:29105"/>
    </ligand>
</feature>
<dbReference type="InterPro" id="IPR012340">
    <property type="entry name" value="NA-bd_OB-fold"/>
</dbReference>
<keyword evidence="6 10" id="KW-0862">Zinc</keyword>
<keyword evidence="10" id="KW-0233">DNA recombination</keyword>
<keyword evidence="4 10" id="KW-0479">Metal-binding</keyword>
<dbReference type="GO" id="GO:0006310">
    <property type="term" value="P:DNA recombination"/>
    <property type="evidence" value="ECO:0007669"/>
    <property type="project" value="UniProtKB-UniRule"/>
</dbReference>
<accession>A0A6H0XA55</accession>
<feature type="domain" description="Bacteriophage T4 Gp32 single-stranded DNA-binding" evidence="11">
    <location>
        <begin position="40"/>
        <end position="240"/>
    </location>
</feature>
<organism evidence="12 13">
    <name type="scientific">Escherichia phage vB_EcoM_IME537</name>
    <dbReference type="NCBI Taxonomy" id="2724310"/>
    <lineage>
        <taxon>Viruses</taxon>
        <taxon>Duplodnaviria</taxon>
        <taxon>Heunggongvirae</taxon>
        <taxon>Uroviricota</taxon>
        <taxon>Caudoviricetes</taxon>
        <taxon>Pantevenvirales</taxon>
        <taxon>Straboviridae</taxon>
        <taxon>Tevenvirinae</taxon>
        <taxon>Tequatrovirus</taxon>
        <taxon>Tequatrovirus ime537</taxon>
    </lineage>
</organism>
<feature type="binding site" evidence="10">
    <location>
        <position position="91"/>
    </location>
    <ligand>
        <name>Zn(2+)</name>
        <dbReference type="ChEBI" id="CHEBI:29105"/>
    </ligand>
</feature>
<evidence type="ECO:0000256" key="4">
    <source>
        <dbReference type="ARBA" id="ARBA00022723"/>
    </source>
</evidence>
<dbReference type="InterPro" id="IPR046395">
    <property type="entry name" value="SSB_T4"/>
</dbReference>
<dbReference type="Pfam" id="PF08804">
    <property type="entry name" value="gp32"/>
    <property type="match status" value="1"/>
</dbReference>
<dbReference type="SUPFAM" id="SSF50249">
    <property type="entry name" value="Nucleic acid-binding proteins"/>
    <property type="match status" value="1"/>
</dbReference>
<dbReference type="Pfam" id="PF05798">
    <property type="entry name" value="Phage_FRD3"/>
    <property type="match status" value="1"/>
</dbReference>
<keyword evidence="8 10" id="KW-0238">DNA-binding</keyword>
<evidence type="ECO:0000256" key="5">
    <source>
        <dbReference type="ARBA" id="ARBA00022763"/>
    </source>
</evidence>
<protein>
    <recommendedName>
        <fullName evidence="1 10">Single-stranded DNA-binding protein</fullName>
        <shortName evidence="10">SSB protein</shortName>
    </recommendedName>
    <alternativeName>
        <fullName evidence="10">Gp32</fullName>
    </alternativeName>
    <alternativeName>
        <fullName evidence="10">Helix-destabilizing protein</fullName>
    </alternativeName>
</protein>
<keyword evidence="9 10" id="KW-0234">DNA repair</keyword>
<evidence type="ECO:0000256" key="9">
    <source>
        <dbReference type="ARBA" id="ARBA00023204"/>
    </source>
</evidence>
<evidence type="ECO:0000313" key="12">
    <source>
        <dbReference type="EMBL" id="QIW91319.1"/>
    </source>
</evidence>
<comment type="domain">
    <text evidence="10">The acidic C-terminus is involved in modulating the ssDNA binding properties. The N-terminus LAST motif is involved in the cooperative binding of the protein to ssDNA.</text>
</comment>